<dbReference type="PROSITE" id="PS51101">
    <property type="entry name" value="PTS_EIIB_TYPE_4"/>
    <property type="match status" value="1"/>
</dbReference>
<name>A0ABT1SHS4_9FIRM</name>
<keyword evidence="6" id="KW-0598">Phosphotransferase system</keyword>
<dbReference type="Gene3D" id="3.40.35.10">
    <property type="entry name" value="Phosphotransferase system, sorbose subfamily IIB component"/>
    <property type="match status" value="1"/>
</dbReference>
<comment type="caution">
    <text evidence="9">The sequence shown here is derived from an EMBL/GenBank/DDBJ whole genome shotgun (WGS) entry which is preliminary data.</text>
</comment>
<evidence type="ECO:0000256" key="4">
    <source>
        <dbReference type="ARBA" id="ARBA00022597"/>
    </source>
</evidence>
<dbReference type="RefSeq" id="WP_178200118.1">
    <property type="nucleotide sequence ID" value="NZ_CALVCM010000034.1"/>
</dbReference>
<reference evidence="9 10" key="1">
    <citation type="submission" date="2022-06" db="EMBL/GenBank/DDBJ databases">
        <title>Isolation of gut microbiota from human fecal samples.</title>
        <authorList>
            <person name="Pamer E.G."/>
            <person name="Barat B."/>
            <person name="Waligurski E."/>
            <person name="Medina S."/>
            <person name="Paddock L."/>
            <person name="Mostad J."/>
        </authorList>
    </citation>
    <scope>NUCLEOTIDE SEQUENCE [LARGE SCALE GENOMIC DNA]</scope>
    <source>
        <strain evidence="9 10">DFI.6.1</strain>
    </source>
</reference>
<evidence type="ECO:0000259" key="8">
    <source>
        <dbReference type="PROSITE" id="PS51101"/>
    </source>
</evidence>
<keyword evidence="7" id="KW-0418">Kinase</keyword>
<keyword evidence="5" id="KW-0808">Transferase</keyword>
<organism evidence="9 10">
    <name type="scientific">Massilicoli timonensis</name>
    <dbReference type="NCBI Taxonomy" id="2015901"/>
    <lineage>
        <taxon>Bacteria</taxon>
        <taxon>Bacillati</taxon>
        <taxon>Bacillota</taxon>
        <taxon>Erysipelotrichia</taxon>
        <taxon>Erysipelotrichales</taxon>
        <taxon>Erysipelotrichaceae</taxon>
        <taxon>Massilicoli</taxon>
    </lineage>
</organism>
<dbReference type="Proteomes" id="UP001524435">
    <property type="component" value="Unassembled WGS sequence"/>
</dbReference>
<accession>A0ABT1SHS4</accession>
<keyword evidence="4 9" id="KW-0762">Sugar transport</keyword>
<evidence type="ECO:0000256" key="3">
    <source>
        <dbReference type="ARBA" id="ARBA00022490"/>
    </source>
</evidence>
<proteinExistence type="predicted"/>
<evidence type="ECO:0000256" key="7">
    <source>
        <dbReference type="ARBA" id="ARBA00022777"/>
    </source>
</evidence>
<dbReference type="Pfam" id="PF03830">
    <property type="entry name" value="PTSIIB_sorb"/>
    <property type="match status" value="1"/>
</dbReference>
<keyword evidence="2" id="KW-0813">Transport</keyword>
<comment type="subcellular location">
    <subcellularLocation>
        <location evidence="1">Cytoplasm</location>
    </subcellularLocation>
</comment>
<dbReference type="InterPro" id="IPR036667">
    <property type="entry name" value="PTS_IIB_sorbose-sp_sf"/>
</dbReference>
<feature type="domain" description="PTS EIIB type-4" evidence="8">
    <location>
        <begin position="1"/>
        <end position="162"/>
    </location>
</feature>
<sequence length="162" mass="18580">MRAILRVDDRLLHGKLSISWTSYLKTDTILIANENAVNDEFTMMSLRLAKPRNVQIIIQDIPDAIAYLRESSESERRILVVVKKIVDALPLLEAFSFFTSLNIGGLRSRNAKIEISPAIFLNEADLAICKELSRTIEIYFQEIPEHPKIHFQDLQISESRQI</sequence>
<evidence type="ECO:0000313" key="10">
    <source>
        <dbReference type="Proteomes" id="UP001524435"/>
    </source>
</evidence>
<evidence type="ECO:0000256" key="6">
    <source>
        <dbReference type="ARBA" id="ARBA00022683"/>
    </source>
</evidence>
<dbReference type="InterPro" id="IPR004720">
    <property type="entry name" value="PTS_IIB_sorbose-sp"/>
</dbReference>
<keyword evidence="3" id="KW-0963">Cytoplasm</keyword>
<evidence type="ECO:0000313" key="9">
    <source>
        <dbReference type="EMBL" id="MCQ5120755.1"/>
    </source>
</evidence>
<evidence type="ECO:0000256" key="1">
    <source>
        <dbReference type="ARBA" id="ARBA00004496"/>
    </source>
</evidence>
<evidence type="ECO:0000256" key="2">
    <source>
        <dbReference type="ARBA" id="ARBA00022448"/>
    </source>
</evidence>
<dbReference type="EMBL" id="JANGCH010000001">
    <property type="protein sequence ID" value="MCQ5120755.1"/>
    <property type="molecule type" value="Genomic_DNA"/>
</dbReference>
<keyword evidence="10" id="KW-1185">Reference proteome</keyword>
<dbReference type="SUPFAM" id="SSF52728">
    <property type="entry name" value="PTS IIb component"/>
    <property type="match status" value="1"/>
</dbReference>
<evidence type="ECO:0000256" key="5">
    <source>
        <dbReference type="ARBA" id="ARBA00022679"/>
    </source>
</evidence>
<gene>
    <name evidence="9" type="ORF">NE663_00585</name>
</gene>
<protein>
    <submittedName>
        <fullName evidence="9">PTS sugar transporter subunit IIB</fullName>
    </submittedName>
</protein>